<dbReference type="AlphaFoldDB" id="A0AAV1P015"/>
<dbReference type="PANTHER" id="PTHR45913:SF21">
    <property type="entry name" value="DUF4371 DOMAIN-CONTAINING PROTEIN"/>
    <property type="match status" value="1"/>
</dbReference>
<comment type="caution">
    <text evidence="1">The sequence shown here is derived from an EMBL/GenBank/DDBJ whole genome shotgun (WGS) entry which is preliminary data.</text>
</comment>
<evidence type="ECO:0000313" key="2">
    <source>
        <dbReference type="Proteomes" id="UP001314229"/>
    </source>
</evidence>
<proteinExistence type="predicted"/>
<reference evidence="1 2" key="1">
    <citation type="submission" date="2024-01" db="EMBL/GenBank/DDBJ databases">
        <authorList>
            <person name="Alioto T."/>
            <person name="Alioto T."/>
            <person name="Gomez Garrido J."/>
        </authorList>
    </citation>
    <scope>NUCLEOTIDE SEQUENCE [LARGE SCALE GENOMIC DNA]</scope>
</reference>
<protein>
    <submittedName>
        <fullName evidence="1">General transcription factor II-I repeat domain-containing protein 2A-like</fullName>
    </submittedName>
</protein>
<sequence>MVTISWRSSQADTSMFSLLSKPYLTMHRHHSPHEPNHGACVFVHALHGLEQRCPTDFPAKTPLRSRKVRELKSEIAAQQSVFTRPNTKGKAATTASYRVSHVLAKHKKSFKDGEVVKEAFIEAADALFGEFKNKTEIVTAIKDMQLSRNTVTTLRGNGRGC</sequence>
<dbReference type="Proteomes" id="UP001314229">
    <property type="component" value="Unassembled WGS sequence"/>
</dbReference>
<dbReference type="EMBL" id="CAWUFR010000079">
    <property type="protein sequence ID" value="CAK6965166.1"/>
    <property type="molecule type" value="Genomic_DNA"/>
</dbReference>
<gene>
    <name evidence="1" type="ORF">FSCOSCO3_A003573</name>
</gene>
<keyword evidence="2" id="KW-1185">Reference proteome</keyword>
<organism evidence="1 2">
    <name type="scientific">Scomber scombrus</name>
    <name type="common">Atlantic mackerel</name>
    <name type="synonym">Scomber vernalis</name>
    <dbReference type="NCBI Taxonomy" id="13677"/>
    <lineage>
        <taxon>Eukaryota</taxon>
        <taxon>Metazoa</taxon>
        <taxon>Chordata</taxon>
        <taxon>Craniata</taxon>
        <taxon>Vertebrata</taxon>
        <taxon>Euteleostomi</taxon>
        <taxon>Actinopterygii</taxon>
        <taxon>Neopterygii</taxon>
        <taxon>Teleostei</taxon>
        <taxon>Neoteleostei</taxon>
        <taxon>Acanthomorphata</taxon>
        <taxon>Pelagiaria</taxon>
        <taxon>Scombriformes</taxon>
        <taxon>Scombridae</taxon>
        <taxon>Scomber</taxon>
    </lineage>
</organism>
<dbReference type="PANTHER" id="PTHR45913">
    <property type="entry name" value="EPM2A-INTERACTING PROTEIN 1"/>
    <property type="match status" value="1"/>
</dbReference>
<accession>A0AAV1P015</accession>
<name>A0AAV1P015_SCOSC</name>
<evidence type="ECO:0000313" key="1">
    <source>
        <dbReference type="EMBL" id="CAK6965166.1"/>
    </source>
</evidence>